<dbReference type="SUPFAM" id="SSF47413">
    <property type="entry name" value="lambda repressor-like DNA-binding domains"/>
    <property type="match status" value="1"/>
</dbReference>
<evidence type="ECO:0000256" key="1">
    <source>
        <dbReference type="ARBA" id="ARBA00023125"/>
    </source>
</evidence>
<dbReference type="Gene3D" id="1.10.260.40">
    <property type="entry name" value="lambda repressor-like DNA-binding domains"/>
    <property type="match status" value="1"/>
</dbReference>
<evidence type="ECO:0000313" key="3">
    <source>
        <dbReference type="EMBL" id="DAE23969.1"/>
    </source>
</evidence>
<dbReference type="GO" id="GO:0003677">
    <property type="term" value="F:DNA binding"/>
    <property type="evidence" value="ECO:0007669"/>
    <property type="project" value="UniProtKB-KW"/>
</dbReference>
<dbReference type="PROSITE" id="PS50943">
    <property type="entry name" value="HTH_CROC1"/>
    <property type="match status" value="1"/>
</dbReference>
<reference evidence="3" key="1">
    <citation type="journal article" date="2021" name="Proc. Natl. Acad. Sci. U.S.A.">
        <title>A Catalog of Tens of Thousands of Viruses from Human Metagenomes Reveals Hidden Associations with Chronic Diseases.</title>
        <authorList>
            <person name="Tisza M.J."/>
            <person name="Buck C.B."/>
        </authorList>
    </citation>
    <scope>NUCLEOTIDE SEQUENCE</scope>
    <source>
        <strain evidence="3">CtAnS47</strain>
    </source>
</reference>
<organism evidence="3">
    <name type="scientific">Siphoviridae sp. ctAnS47</name>
    <dbReference type="NCBI Taxonomy" id="2826183"/>
    <lineage>
        <taxon>Viruses</taxon>
        <taxon>Duplodnaviria</taxon>
        <taxon>Heunggongvirae</taxon>
        <taxon>Uroviricota</taxon>
        <taxon>Caudoviricetes</taxon>
    </lineage>
</organism>
<dbReference type="InterPro" id="IPR001387">
    <property type="entry name" value="Cro/C1-type_HTH"/>
</dbReference>
<dbReference type="EMBL" id="BK015764">
    <property type="protein sequence ID" value="DAE23969.1"/>
    <property type="molecule type" value="Genomic_DNA"/>
</dbReference>
<dbReference type="PANTHER" id="PTHR46558:SF11">
    <property type="entry name" value="HTH-TYPE TRANSCRIPTIONAL REGULATOR XRE"/>
    <property type="match status" value="1"/>
</dbReference>
<dbReference type="PANTHER" id="PTHR46558">
    <property type="entry name" value="TRACRIPTIONAL REGULATORY PROTEIN-RELATED-RELATED"/>
    <property type="match status" value="1"/>
</dbReference>
<dbReference type="SMART" id="SM00530">
    <property type="entry name" value="HTH_XRE"/>
    <property type="match status" value="1"/>
</dbReference>
<dbReference type="CDD" id="cd00093">
    <property type="entry name" value="HTH_XRE"/>
    <property type="match status" value="1"/>
</dbReference>
<sequence length="152" mass="17129">MFPERLKDLRKEKGMTQIELATALGVSSGTVAMWETGKRKPSFEMFEKLTQVFDKRIDYILGTSDDPAPAKLNDLEVAQLGNWAMQEEYEDVMRKYSLLDDFGQKTISAVLRMEFARCQEQGTLKSGKSVSVSVKVRDLPDDIPSVNVTEDA</sequence>
<name>A0A8S5QYS5_9CAUD</name>
<protein>
    <submittedName>
        <fullName evidence="3">Helix-turn-helix domain protein</fullName>
    </submittedName>
</protein>
<proteinExistence type="predicted"/>
<feature type="domain" description="HTH cro/C1-type" evidence="2">
    <location>
        <begin position="6"/>
        <end position="60"/>
    </location>
</feature>
<dbReference type="InterPro" id="IPR010982">
    <property type="entry name" value="Lambda_DNA-bd_dom_sf"/>
</dbReference>
<evidence type="ECO:0000259" key="2">
    <source>
        <dbReference type="PROSITE" id="PS50943"/>
    </source>
</evidence>
<dbReference type="Pfam" id="PF01381">
    <property type="entry name" value="HTH_3"/>
    <property type="match status" value="1"/>
</dbReference>
<accession>A0A8S5QYS5</accession>
<keyword evidence="1" id="KW-0238">DNA-binding</keyword>